<protein>
    <submittedName>
        <fullName evidence="2">Uncharacterized protein</fullName>
    </submittedName>
</protein>
<evidence type="ECO:0000256" key="1">
    <source>
        <dbReference type="SAM" id="MobiDB-lite"/>
    </source>
</evidence>
<gene>
    <name evidence="2" type="ORF">J1N35_017859</name>
</gene>
<proteinExistence type="predicted"/>
<accession>A0A9D3VP18</accession>
<reference evidence="2 3" key="1">
    <citation type="journal article" date="2021" name="Plant Biotechnol. J.">
        <title>Multi-omics assisted identification of the key and species-specific regulatory components of drought-tolerant mechanisms in Gossypium stocksii.</title>
        <authorList>
            <person name="Yu D."/>
            <person name="Ke L."/>
            <person name="Zhang D."/>
            <person name="Wu Y."/>
            <person name="Sun Y."/>
            <person name="Mei J."/>
            <person name="Sun J."/>
            <person name="Sun Y."/>
        </authorList>
    </citation>
    <scope>NUCLEOTIDE SEQUENCE [LARGE SCALE GENOMIC DNA]</scope>
    <source>
        <strain evidence="3">cv. E1</strain>
        <tissue evidence="2">Leaf</tissue>
    </source>
</reference>
<evidence type="ECO:0000313" key="3">
    <source>
        <dbReference type="Proteomes" id="UP000828251"/>
    </source>
</evidence>
<comment type="caution">
    <text evidence="2">The sequence shown here is derived from an EMBL/GenBank/DDBJ whole genome shotgun (WGS) entry which is preliminary data.</text>
</comment>
<feature type="compositionally biased region" description="Basic and acidic residues" evidence="1">
    <location>
        <begin position="9"/>
        <end position="18"/>
    </location>
</feature>
<dbReference type="EMBL" id="JAIQCV010000006">
    <property type="protein sequence ID" value="KAH1090602.1"/>
    <property type="molecule type" value="Genomic_DNA"/>
</dbReference>
<sequence length="125" mass="14127">MKVSAEATSRSKSDEMDVGKGTTARNVQLEVKHCKKGELIQMDELRRKLTKLLSQGEGKKSVEVTVTDAQVFFFCLNTDAQVKYTYKHHDSGLLDNHTLPETSKPAYRTMRPIYHDSVRGTSYMG</sequence>
<dbReference type="OrthoDB" id="8062037at2759"/>
<feature type="region of interest" description="Disordered" evidence="1">
    <location>
        <begin position="1"/>
        <end position="23"/>
    </location>
</feature>
<organism evidence="2 3">
    <name type="scientific">Gossypium stocksii</name>
    <dbReference type="NCBI Taxonomy" id="47602"/>
    <lineage>
        <taxon>Eukaryota</taxon>
        <taxon>Viridiplantae</taxon>
        <taxon>Streptophyta</taxon>
        <taxon>Embryophyta</taxon>
        <taxon>Tracheophyta</taxon>
        <taxon>Spermatophyta</taxon>
        <taxon>Magnoliopsida</taxon>
        <taxon>eudicotyledons</taxon>
        <taxon>Gunneridae</taxon>
        <taxon>Pentapetalae</taxon>
        <taxon>rosids</taxon>
        <taxon>malvids</taxon>
        <taxon>Malvales</taxon>
        <taxon>Malvaceae</taxon>
        <taxon>Malvoideae</taxon>
        <taxon>Gossypium</taxon>
    </lineage>
</organism>
<keyword evidence="3" id="KW-1185">Reference proteome</keyword>
<name>A0A9D3VP18_9ROSI</name>
<dbReference type="AlphaFoldDB" id="A0A9D3VP18"/>
<evidence type="ECO:0000313" key="2">
    <source>
        <dbReference type="EMBL" id="KAH1090602.1"/>
    </source>
</evidence>
<dbReference type="Proteomes" id="UP000828251">
    <property type="component" value="Unassembled WGS sequence"/>
</dbReference>